<feature type="chain" id="PRO_5039644643" description="N-acetylmuramoyl-L-alanine amidase" evidence="3">
    <location>
        <begin position="24"/>
        <end position="651"/>
    </location>
</feature>
<dbReference type="InterPro" id="IPR015510">
    <property type="entry name" value="PGRP"/>
</dbReference>
<dbReference type="GO" id="GO:0008270">
    <property type="term" value="F:zinc ion binding"/>
    <property type="evidence" value="ECO:0007669"/>
    <property type="project" value="InterPro"/>
</dbReference>
<dbReference type="Proteomes" id="UP000573599">
    <property type="component" value="Unassembled WGS sequence"/>
</dbReference>
<dbReference type="SMART" id="SM00644">
    <property type="entry name" value="Ami_2"/>
    <property type="match status" value="1"/>
</dbReference>
<dbReference type="InterPro" id="IPR028994">
    <property type="entry name" value="Integrin_alpha_N"/>
</dbReference>
<comment type="similarity">
    <text evidence="1">Belongs to the N-acetylmuramoyl-L-alanine amidase 2 family.</text>
</comment>
<name>A0A852WLJ6_9MICO</name>
<dbReference type="SUPFAM" id="SSF69318">
    <property type="entry name" value="Integrin alpha N-terminal domain"/>
    <property type="match status" value="1"/>
</dbReference>
<dbReference type="InterPro" id="IPR036505">
    <property type="entry name" value="Amidase/PGRP_sf"/>
</dbReference>
<proteinExistence type="inferred from homology"/>
<comment type="caution">
    <text evidence="6">The sequence shown here is derived from an EMBL/GenBank/DDBJ whole genome shotgun (WGS) entry which is preliminary data.</text>
</comment>
<evidence type="ECO:0000256" key="1">
    <source>
        <dbReference type="ARBA" id="ARBA00007553"/>
    </source>
</evidence>
<reference evidence="6 7" key="1">
    <citation type="submission" date="2020-07" db="EMBL/GenBank/DDBJ databases">
        <title>Sequencing the genomes of 1000 actinobacteria strains.</title>
        <authorList>
            <person name="Klenk H.-P."/>
        </authorList>
    </citation>
    <scope>NUCLEOTIDE SEQUENCE [LARGE SCALE GENOMIC DNA]</scope>
    <source>
        <strain evidence="6 7">DSM 23987</strain>
    </source>
</reference>
<dbReference type="EMBL" id="JACCAB010000001">
    <property type="protein sequence ID" value="NYG07654.1"/>
    <property type="molecule type" value="Genomic_DNA"/>
</dbReference>
<dbReference type="AlphaFoldDB" id="A0A852WLJ6"/>
<evidence type="ECO:0008006" key="8">
    <source>
        <dbReference type="Google" id="ProtNLM"/>
    </source>
</evidence>
<evidence type="ECO:0000256" key="2">
    <source>
        <dbReference type="ARBA" id="ARBA00022729"/>
    </source>
</evidence>
<dbReference type="PANTHER" id="PTHR11022">
    <property type="entry name" value="PEPTIDOGLYCAN RECOGNITION PROTEIN"/>
    <property type="match status" value="1"/>
</dbReference>
<dbReference type="InterPro" id="IPR002502">
    <property type="entry name" value="Amidase_domain"/>
</dbReference>
<dbReference type="GO" id="GO:0008745">
    <property type="term" value="F:N-acetylmuramoyl-L-alanine amidase activity"/>
    <property type="evidence" value="ECO:0007669"/>
    <property type="project" value="InterPro"/>
</dbReference>
<protein>
    <recommendedName>
        <fullName evidence="8">N-acetylmuramoyl-L-alanine amidase</fullName>
    </recommendedName>
</protein>
<evidence type="ECO:0000256" key="3">
    <source>
        <dbReference type="SAM" id="SignalP"/>
    </source>
</evidence>
<keyword evidence="2 3" id="KW-0732">Signal</keyword>
<feature type="domain" description="N-acetylmuramoyl-L-alanine amidase" evidence="4">
    <location>
        <begin position="220"/>
        <end position="372"/>
    </location>
</feature>
<feature type="signal peptide" evidence="3">
    <location>
        <begin position="1"/>
        <end position="23"/>
    </location>
</feature>
<dbReference type="InterPro" id="IPR006619">
    <property type="entry name" value="PGRP_domain_met/bac"/>
</dbReference>
<dbReference type="Pfam" id="PF01510">
    <property type="entry name" value="Amidase_2"/>
    <property type="match status" value="1"/>
</dbReference>
<dbReference type="InterPro" id="IPR013517">
    <property type="entry name" value="FG-GAP"/>
</dbReference>
<sequence>MPSRRRILVLSLVALLPTGLALTVPLDEAGAAPRPVVPHLVTVPMGAVASHADARSLSSADATESTARLRTAVTRPGRPRAAVVAASAPTAVPQRVGVVGVTWAEGSGPGVSVQYRTEKAGRWTRWAFLEEDQAHGPDAAEARRAAARSGSDPLVVTDASQVQVRVLGDPAAGPRSPQLVVVDPGDSPADPGVGVARPGAASATASRPTIYTRAQWGADERLRDPSTLEYGAVKAAIVHHTVDANGYSAAQVPALIRGIYAFHVKGRGWGDIGYNFLVDRFGRIWEGRYGGVTLPVVGAQTADHNSWTTGVSVIGNYDTAVPPAAVTSALTRLIAWKAQIHEFDPLGRADIGNLSVPAVLGHRDAGQTACPGRYLYAKLPGVRAAAGAVVAGLPSLSLDRDLDNRGEADVLATNDNADLLLYPTTNQRTISAPKWLSTGGWRGIDLVTIAGDFTGDGAVDLIGRQTSTGNLLLYAGTGSTGLRAARVIGTGWGGVDAVIGVSDWTGDGRPDLLARMKADGSLRLYPGNGAGGFLASRTVGVGWSGMRLLAGVGDWNGDGARDLLSVSTAGEARIYRGNGKGGFGASTVLPGDWSQYTSVTGIGDASGDTRVDVFAVDGQGVGWIGSPSPATGLISWTQQSQDLTGVRVYGG</sequence>
<keyword evidence="7" id="KW-1185">Reference proteome</keyword>
<dbReference type="SUPFAM" id="SSF55846">
    <property type="entry name" value="N-acetylmuramoyl-L-alanine amidase-like"/>
    <property type="match status" value="1"/>
</dbReference>
<organism evidence="6 7">
    <name type="scientific">Pedococcus badiiscoriae</name>
    <dbReference type="NCBI Taxonomy" id="642776"/>
    <lineage>
        <taxon>Bacteria</taxon>
        <taxon>Bacillati</taxon>
        <taxon>Actinomycetota</taxon>
        <taxon>Actinomycetes</taxon>
        <taxon>Micrococcales</taxon>
        <taxon>Intrasporangiaceae</taxon>
        <taxon>Pedococcus</taxon>
    </lineage>
</organism>
<feature type="domain" description="Peptidoglycan recognition protein family" evidence="5">
    <location>
        <begin position="208"/>
        <end position="366"/>
    </location>
</feature>
<accession>A0A852WLJ6</accession>
<evidence type="ECO:0000259" key="5">
    <source>
        <dbReference type="SMART" id="SM00701"/>
    </source>
</evidence>
<evidence type="ECO:0000313" key="7">
    <source>
        <dbReference type="Proteomes" id="UP000573599"/>
    </source>
</evidence>
<dbReference type="SMART" id="SM00701">
    <property type="entry name" value="PGRP"/>
    <property type="match status" value="1"/>
</dbReference>
<evidence type="ECO:0000313" key="6">
    <source>
        <dbReference type="EMBL" id="NYG07654.1"/>
    </source>
</evidence>
<dbReference type="Gene3D" id="3.40.80.10">
    <property type="entry name" value="Peptidoglycan recognition protein-like"/>
    <property type="match status" value="1"/>
</dbReference>
<dbReference type="Pfam" id="PF13517">
    <property type="entry name" value="FG-GAP_3"/>
    <property type="match status" value="1"/>
</dbReference>
<gene>
    <name evidence="6" type="ORF">BJ986_002141</name>
</gene>
<dbReference type="CDD" id="cd06583">
    <property type="entry name" value="PGRP"/>
    <property type="match status" value="1"/>
</dbReference>
<dbReference type="GO" id="GO:0009253">
    <property type="term" value="P:peptidoglycan catabolic process"/>
    <property type="evidence" value="ECO:0007669"/>
    <property type="project" value="InterPro"/>
</dbReference>
<dbReference type="Gene3D" id="2.130.10.130">
    <property type="entry name" value="Integrin alpha, N-terminal"/>
    <property type="match status" value="1"/>
</dbReference>
<dbReference type="RefSeq" id="WP_179421975.1">
    <property type="nucleotide sequence ID" value="NZ_JACCAB010000001.1"/>
</dbReference>
<dbReference type="PANTHER" id="PTHR11022:SF41">
    <property type="entry name" value="PEPTIDOGLYCAN-RECOGNITION PROTEIN LC-RELATED"/>
    <property type="match status" value="1"/>
</dbReference>
<evidence type="ECO:0000259" key="4">
    <source>
        <dbReference type="SMART" id="SM00644"/>
    </source>
</evidence>